<proteinExistence type="predicted"/>
<evidence type="ECO:0000313" key="2">
    <source>
        <dbReference type="EMBL" id="KIH97562.1"/>
    </source>
</evidence>
<dbReference type="Proteomes" id="UP000031675">
    <property type="component" value="Unassembled WGS sequence"/>
</dbReference>
<dbReference type="EMBL" id="JROO01000036">
    <property type="protein sequence ID" value="KIH97562.1"/>
    <property type="molecule type" value="Genomic_DNA"/>
</dbReference>
<name>A0A0C2JKV0_9ACTN</name>
<feature type="region of interest" description="Disordered" evidence="1">
    <location>
        <begin position="1"/>
        <end position="28"/>
    </location>
</feature>
<comment type="caution">
    <text evidence="2">The sequence shown here is derived from an EMBL/GenBank/DDBJ whole genome shotgun (WGS) entry which is preliminary data.</text>
</comment>
<accession>A0A0C2JKV0</accession>
<protein>
    <submittedName>
        <fullName evidence="2">Uncharacterized protein</fullName>
    </submittedName>
</protein>
<gene>
    <name evidence="2" type="ORF">LP52_18410</name>
</gene>
<organism evidence="2 3">
    <name type="scientific">Streptomonospora alba</name>
    <dbReference type="NCBI Taxonomy" id="183763"/>
    <lineage>
        <taxon>Bacteria</taxon>
        <taxon>Bacillati</taxon>
        <taxon>Actinomycetota</taxon>
        <taxon>Actinomycetes</taxon>
        <taxon>Streptosporangiales</taxon>
        <taxon>Nocardiopsidaceae</taxon>
        <taxon>Streptomonospora</taxon>
    </lineage>
</organism>
<evidence type="ECO:0000313" key="3">
    <source>
        <dbReference type="Proteomes" id="UP000031675"/>
    </source>
</evidence>
<feature type="non-terminal residue" evidence="2">
    <location>
        <position position="137"/>
    </location>
</feature>
<dbReference type="AlphaFoldDB" id="A0A0C2JKV0"/>
<keyword evidence="3" id="KW-1185">Reference proteome</keyword>
<sequence>MGGTATADVSALNGGHKGNNGSIKVHESTTDEWLKKNEPHVCEFYLVGNGFDSAQEVSWKAVEWKPTGDNTTVAEEGTLVLDENGHGRTDDIGLTDGHYKVTWEFEGKPQLKGKKHKVLWVGCEDDDATPPPDDGES</sequence>
<evidence type="ECO:0000256" key="1">
    <source>
        <dbReference type="SAM" id="MobiDB-lite"/>
    </source>
</evidence>
<reference evidence="3" key="1">
    <citation type="journal article" date="2015" name="Chem. Biol.">
        <title>Structure, bioactivity, and resistance mechanism of streptomonomicin, an unusual lasso Peptide from an understudied halophilic actinomycete.</title>
        <authorList>
            <person name="Metelev M."/>
            <person name="Tietz J.I."/>
            <person name="Melby J.O."/>
            <person name="Blair P.M."/>
            <person name="Zhu L."/>
            <person name="Livnat I."/>
            <person name="Severinov K."/>
            <person name="Mitchell D.A."/>
        </authorList>
    </citation>
    <scope>NUCLEOTIDE SEQUENCE [LARGE SCALE GENOMIC DNA]</scope>
    <source>
        <strain evidence="3">YIM 90003</strain>
    </source>
</reference>